<dbReference type="RefSeq" id="WP_209946636.1">
    <property type="nucleotide sequence ID" value="NZ_JAGGJU010000008.1"/>
</dbReference>
<keyword evidence="4" id="KW-1185">Reference proteome</keyword>
<feature type="transmembrane region" description="Helical" evidence="2">
    <location>
        <begin position="291"/>
        <end position="315"/>
    </location>
</feature>
<gene>
    <name evidence="3" type="ORF">J2Z17_003245</name>
</gene>
<accession>A0ABS4E1H6</accession>
<organism evidence="3 4">
    <name type="scientific">Rhizobium halophytocola</name>
    <dbReference type="NCBI Taxonomy" id="735519"/>
    <lineage>
        <taxon>Bacteria</taxon>
        <taxon>Pseudomonadati</taxon>
        <taxon>Pseudomonadota</taxon>
        <taxon>Alphaproteobacteria</taxon>
        <taxon>Hyphomicrobiales</taxon>
        <taxon>Rhizobiaceae</taxon>
        <taxon>Rhizobium/Agrobacterium group</taxon>
        <taxon>Rhizobium</taxon>
    </lineage>
</organism>
<feature type="compositionally biased region" description="Low complexity" evidence="1">
    <location>
        <begin position="438"/>
        <end position="447"/>
    </location>
</feature>
<protein>
    <submittedName>
        <fullName evidence="3">Nucleic acid-binding Zn-ribbon protein</fullName>
    </submittedName>
</protein>
<keyword evidence="2" id="KW-0472">Membrane</keyword>
<evidence type="ECO:0000313" key="3">
    <source>
        <dbReference type="EMBL" id="MBP1851797.1"/>
    </source>
</evidence>
<dbReference type="Proteomes" id="UP000759443">
    <property type="component" value="Unassembled WGS sequence"/>
</dbReference>
<evidence type="ECO:0000313" key="4">
    <source>
        <dbReference type="Proteomes" id="UP000759443"/>
    </source>
</evidence>
<feature type="transmembrane region" description="Helical" evidence="2">
    <location>
        <begin position="327"/>
        <end position="350"/>
    </location>
</feature>
<evidence type="ECO:0000256" key="1">
    <source>
        <dbReference type="SAM" id="MobiDB-lite"/>
    </source>
</evidence>
<feature type="transmembrane region" description="Helical" evidence="2">
    <location>
        <begin position="6"/>
        <end position="32"/>
    </location>
</feature>
<evidence type="ECO:0000256" key="2">
    <source>
        <dbReference type="SAM" id="Phobius"/>
    </source>
</evidence>
<keyword evidence="2" id="KW-0812">Transmembrane</keyword>
<feature type="region of interest" description="Disordered" evidence="1">
    <location>
        <begin position="428"/>
        <end position="456"/>
    </location>
</feature>
<dbReference type="EMBL" id="JAGGJU010000008">
    <property type="protein sequence ID" value="MBP1851797.1"/>
    <property type="molecule type" value="Genomic_DNA"/>
</dbReference>
<name>A0ABS4E1H6_9HYPH</name>
<proteinExistence type="predicted"/>
<comment type="caution">
    <text evidence="3">The sequence shown here is derived from an EMBL/GenBank/DDBJ whole genome shotgun (WGS) entry which is preliminary data.</text>
</comment>
<keyword evidence="2" id="KW-1133">Transmembrane helix</keyword>
<sequence>MTWQRFYSAASAFVAVSWFIALFFATIAIAVVSLSASQLQGRLAGLSQHSDLPLTVWQIERIRTAWERQQVEIAARQERLEAIQTDINAAQLAVTRSKVEAEGLANGYQRAEDELVAKLSNFEPLKLKDISDQSDRDRRRTLSAVWTALRPELQPQSVEQIDALSKIYLDARRAMDDSVEASYAAEAVTRQLEASREETQTLLARDEAEIAALINADGKLSPAEETRIRDLMSEFSFIKNFAFGMLYRFSVLPNELLVMVLVIAMGTLGSTLQLTYDYYRAQQGPRTSHFLLRPMLGAITALVLFIVLRAGVMVITDSSQTGEAAPLSPFFLGFLGIVAGFLSEATLEMVRGLGQSWLRRSGAAEEERPHWGQGLEAYLGEDRQLETLARRTDIDLAQLQRWFAGAEPVPSASQKIIAAWLDRDQQALFSDRPPPPAWETAPAAGGETAEEQRTAA</sequence>
<feature type="transmembrane region" description="Helical" evidence="2">
    <location>
        <begin position="256"/>
        <end position="279"/>
    </location>
</feature>
<reference evidence="3 4" key="1">
    <citation type="submission" date="2021-03" db="EMBL/GenBank/DDBJ databases">
        <title>Genomic Encyclopedia of Type Strains, Phase IV (KMG-IV): sequencing the most valuable type-strain genomes for metagenomic binning, comparative biology and taxonomic classification.</title>
        <authorList>
            <person name="Goeker M."/>
        </authorList>
    </citation>
    <scope>NUCLEOTIDE SEQUENCE [LARGE SCALE GENOMIC DNA]</scope>
    <source>
        <strain evidence="3 4">DSM 21600</strain>
    </source>
</reference>